<organism evidence="1 2">
    <name type="scientific">Bradyrhizobium brasilense</name>
    <dbReference type="NCBI Taxonomy" id="1419277"/>
    <lineage>
        <taxon>Bacteria</taxon>
        <taxon>Pseudomonadati</taxon>
        <taxon>Pseudomonadota</taxon>
        <taxon>Alphaproteobacteria</taxon>
        <taxon>Hyphomicrobiales</taxon>
        <taxon>Nitrobacteraceae</taxon>
        <taxon>Bradyrhizobium</taxon>
    </lineage>
</organism>
<dbReference type="EMBL" id="FMZW01000006">
    <property type="protein sequence ID" value="SDC95631.1"/>
    <property type="molecule type" value="Genomic_DNA"/>
</dbReference>
<protein>
    <submittedName>
        <fullName evidence="1">Uncharacterized protein</fullName>
    </submittedName>
</protein>
<dbReference type="AlphaFoldDB" id="A0A1G6QTN6"/>
<sequence>MKAIEQIVAGYVSLKDRQALEKLRHHRQQLLDDVQMHTIPGFKPSIVSDILREEIEVIEGALARVDADRSLS</sequence>
<dbReference type="RefSeq" id="WP_092081521.1">
    <property type="nucleotide sequence ID" value="NZ_FMZW01000006.1"/>
</dbReference>
<dbReference type="Proteomes" id="UP000199245">
    <property type="component" value="Unassembled WGS sequence"/>
</dbReference>
<proteinExistence type="predicted"/>
<accession>A0A1G6QTN6</accession>
<name>A0A1G6QTN6_9BRAD</name>
<gene>
    <name evidence="1" type="ORF">SAMN05216337_1006109</name>
</gene>
<reference evidence="1 2" key="1">
    <citation type="submission" date="2016-10" db="EMBL/GenBank/DDBJ databases">
        <authorList>
            <person name="de Groot N.N."/>
        </authorList>
    </citation>
    <scope>NUCLEOTIDE SEQUENCE [LARGE SCALE GENOMIC DNA]</scope>
    <source>
        <strain evidence="1 2">R5</strain>
    </source>
</reference>
<evidence type="ECO:0000313" key="2">
    <source>
        <dbReference type="Proteomes" id="UP000199245"/>
    </source>
</evidence>
<evidence type="ECO:0000313" key="1">
    <source>
        <dbReference type="EMBL" id="SDC95631.1"/>
    </source>
</evidence>